<evidence type="ECO:0000313" key="1">
    <source>
        <dbReference type="EMBL" id="KAF4648603.1"/>
    </source>
</evidence>
<dbReference type="EMBL" id="JAAPAO010001900">
    <property type="protein sequence ID" value="KAF4648603.1"/>
    <property type="molecule type" value="Genomic_DNA"/>
</dbReference>
<gene>
    <name evidence="1" type="ORF">FOL47_003036</name>
</gene>
<proteinExistence type="predicted"/>
<protein>
    <submittedName>
        <fullName evidence="1">Uncharacterized protein</fullName>
    </submittedName>
</protein>
<sequence length="126" mass="14845">MTTSYVLGVPKLPHDLALDVRKVGRLSMSLHYSYLRTFALYKGIFIATMDDGFNKTNNVYMRRMLYNNIGDAMGNVFSKYEHMMQFFDIDDYNDMVRLDAIRVAEQRHYFYVGEWARDDGNENDNN</sequence>
<keyword evidence="2" id="KW-1185">Reference proteome</keyword>
<comment type="caution">
    <text evidence="1">The sequence shown here is derived from an EMBL/GenBank/DDBJ whole genome shotgun (WGS) entry which is preliminary data.</text>
</comment>
<name>A0A7J6KMS4_PERCH</name>
<reference evidence="1 2" key="1">
    <citation type="submission" date="2020-04" db="EMBL/GenBank/DDBJ databases">
        <title>Perkinsus chesapeaki whole genome sequence.</title>
        <authorList>
            <person name="Bogema D.R."/>
        </authorList>
    </citation>
    <scope>NUCLEOTIDE SEQUENCE [LARGE SCALE GENOMIC DNA]</scope>
    <source>
        <strain evidence="1">ATCC PRA-425</strain>
    </source>
</reference>
<dbReference type="AlphaFoldDB" id="A0A7J6KMS4"/>
<organism evidence="1 2">
    <name type="scientific">Perkinsus chesapeaki</name>
    <name type="common">Clam parasite</name>
    <name type="synonym">Perkinsus andrewsi</name>
    <dbReference type="NCBI Taxonomy" id="330153"/>
    <lineage>
        <taxon>Eukaryota</taxon>
        <taxon>Sar</taxon>
        <taxon>Alveolata</taxon>
        <taxon>Perkinsozoa</taxon>
        <taxon>Perkinsea</taxon>
        <taxon>Perkinsida</taxon>
        <taxon>Perkinsidae</taxon>
        <taxon>Perkinsus</taxon>
    </lineage>
</organism>
<dbReference type="Proteomes" id="UP000591131">
    <property type="component" value="Unassembled WGS sequence"/>
</dbReference>
<accession>A0A7J6KMS4</accession>
<dbReference type="OrthoDB" id="10444257at2759"/>
<evidence type="ECO:0000313" key="2">
    <source>
        <dbReference type="Proteomes" id="UP000591131"/>
    </source>
</evidence>